<evidence type="ECO:0000256" key="4">
    <source>
        <dbReference type="ARBA" id="ARBA00022679"/>
    </source>
</evidence>
<dbReference type="InterPro" id="IPR015422">
    <property type="entry name" value="PyrdxlP-dep_Trfase_small"/>
</dbReference>
<evidence type="ECO:0000313" key="8">
    <source>
        <dbReference type="EMBL" id="CEQ05436.1"/>
    </source>
</evidence>
<comment type="similarity">
    <text evidence="2">Belongs to the class-V pyridoxal-phosphate-dependent aminotransferase family. Csd subfamily.</text>
</comment>
<dbReference type="EMBL" id="CEKZ01000025">
    <property type="protein sequence ID" value="CEQ05436.1"/>
    <property type="molecule type" value="Genomic_DNA"/>
</dbReference>
<keyword evidence="4 8" id="KW-0808">Transferase</keyword>
<dbReference type="PANTHER" id="PTHR43586">
    <property type="entry name" value="CYSTEINE DESULFURASE"/>
    <property type="match status" value="1"/>
</dbReference>
<evidence type="ECO:0000256" key="5">
    <source>
        <dbReference type="ARBA" id="ARBA00022898"/>
    </source>
</evidence>
<dbReference type="InterPro" id="IPR010970">
    <property type="entry name" value="Cys_dSase_SufS"/>
</dbReference>
<feature type="domain" description="Aminotransferase class V" evidence="7">
    <location>
        <begin position="2"/>
        <end position="368"/>
    </location>
</feature>
<evidence type="ECO:0000256" key="1">
    <source>
        <dbReference type="ARBA" id="ARBA00001933"/>
    </source>
</evidence>
<evidence type="ECO:0000256" key="3">
    <source>
        <dbReference type="ARBA" id="ARBA00012239"/>
    </source>
</evidence>
<organism evidence="8 9">
    <name type="scientific">Paraclostridium sordellii</name>
    <name type="common">Clostridium sordellii</name>
    <dbReference type="NCBI Taxonomy" id="1505"/>
    <lineage>
        <taxon>Bacteria</taxon>
        <taxon>Bacillati</taxon>
        <taxon>Bacillota</taxon>
        <taxon>Clostridia</taxon>
        <taxon>Peptostreptococcales</taxon>
        <taxon>Peptostreptococcaceae</taxon>
        <taxon>Paraclostridium</taxon>
    </lineage>
</organism>
<dbReference type="PANTHER" id="PTHR43586:SF4">
    <property type="entry name" value="ISOPENICILLIN N EPIMERASE"/>
    <property type="match status" value="1"/>
</dbReference>
<comment type="cofactor">
    <cofactor evidence="1">
        <name>pyridoxal 5'-phosphate</name>
        <dbReference type="ChEBI" id="CHEBI:597326"/>
    </cofactor>
</comment>
<dbReference type="InterPro" id="IPR000192">
    <property type="entry name" value="Aminotrans_V_dom"/>
</dbReference>
<dbReference type="OrthoDB" id="9804366at2"/>
<dbReference type="InterPro" id="IPR015421">
    <property type="entry name" value="PyrdxlP-dep_Trfase_major"/>
</dbReference>
<evidence type="ECO:0000259" key="7">
    <source>
        <dbReference type="Pfam" id="PF00266"/>
    </source>
</evidence>
<dbReference type="GO" id="GO:0006534">
    <property type="term" value="P:cysteine metabolic process"/>
    <property type="evidence" value="ECO:0007669"/>
    <property type="project" value="InterPro"/>
</dbReference>
<name>A0A0C7QPL4_PARSO</name>
<gene>
    <name evidence="8" type="primary">csd_2</name>
    <name evidence="8" type="ORF">R28058_31271</name>
</gene>
<keyword evidence="5" id="KW-0663">Pyridoxal phosphate</keyword>
<dbReference type="Gene3D" id="3.40.640.10">
    <property type="entry name" value="Type I PLP-dependent aspartate aminotransferase-like (Major domain)"/>
    <property type="match status" value="1"/>
</dbReference>
<dbReference type="InterPro" id="IPR016454">
    <property type="entry name" value="Cysteine_dSase"/>
</dbReference>
<dbReference type="InterPro" id="IPR015424">
    <property type="entry name" value="PyrdxlP-dep_Trfase"/>
</dbReference>
<dbReference type="EC" id="2.8.1.7" evidence="3"/>
<dbReference type="CDD" id="cd06453">
    <property type="entry name" value="SufS_like"/>
    <property type="match status" value="1"/>
</dbReference>
<comment type="catalytic activity">
    <reaction evidence="6">
        <text>(sulfur carrier)-H + L-cysteine = (sulfur carrier)-SH + L-alanine</text>
        <dbReference type="Rhea" id="RHEA:43892"/>
        <dbReference type="Rhea" id="RHEA-COMP:14737"/>
        <dbReference type="Rhea" id="RHEA-COMP:14739"/>
        <dbReference type="ChEBI" id="CHEBI:29917"/>
        <dbReference type="ChEBI" id="CHEBI:35235"/>
        <dbReference type="ChEBI" id="CHEBI:57972"/>
        <dbReference type="ChEBI" id="CHEBI:64428"/>
        <dbReference type="EC" id="2.8.1.7"/>
    </reaction>
</comment>
<dbReference type="Proteomes" id="UP000049127">
    <property type="component" value="Unassembled WGS sequence"/>
</dbReference>
<dbReference type="GO" id="GO:0030170">
    <property type="term" value="F:pyridoxal phosphate binding"/>
    <property type="evidence" value="ECO:0007669"/>
    <property type="project" value="InterPro"/>
</dbReference>
<protein>
    <recommendedName>
        <fullName evidence="3">cysteine desulfurase</fullName>
        <ecNumber evidence="3">2.8.1.7</ecNumber>
    </recommendedName>
</protein>
<dbReference type="PIRSF" id="PIRSF005572">
    <property type="entry name" value="NifS"/>
    <property type="match status" value="1"/>
</dbReference>
<dbReference type="NCBIfam" id="TIGR01977">
    <property type="entry name" value="am_tr_V_EF2568"/>
    <property type="match status" value="1"/>
</dbReference>
<dbReference type="RefSeq" id="WP_055343195.1">
    <property type="nucleotide sequence ID" value="NZ_CDNI01000025.1"/>
</dbReference>
<reference evidence="8 9" key="1">
    <citation type="submission" date="2015-01" db="EMBL/GenBank/DDBJ databases">
        <authorList>
            <person name="Aslett A.Martin."/>
            <person name="De Silva Nishadi"/>
        </authorList>
    </citation>
    <scope>NUCLEOTIDE SEQUENCE [LARGE SCALE GENOMIC DNA]</scope>
    <source>
        <strain evidence="8 9">R28058</strain>
    </source>
</reference>
<dbReference type="Gene3D" id="3.90.1150.10">
    <property type="entry name" value="Aspartate Aminotransferase, domain 1"/>
    <property type="match status" value="1"/>
</dbReference>
<dbReference type="GO" id="GO:0031071">
    <property type="term" value="F:cysteine desulfurase activity"/>
    <property type="evidence" value="ECO:0007669"/>
    <property type="project" value="UniProtKB-EC"/>
</dbReference>
<sequence>MIYLDNAATTFPKPKQVYESVLDCMENYGANPGRAGHKLAMRAGMEIYECRENLAKLLNVKNPMNIIFTHNATDSLNLAIKGVVKSGDHIITSSIEHNSVIRPIKALEEKGVEHTIVKCDELGQLTPEDIRKAIKSNTKLIVTTHASNVCGTLVDIKAIGNIAKENNILYLVDASQTLGVYDMNVKNINVDMVVAPGHKCLLGPQGTGILYIRENLHLDILKEGGTGSNSENLFQPDMMPDRYESGTHNTPGIAGLNAGVKFILEQGIENIRRHEENLCEYMLNRLNEVPNIKIYGPLDSKKRAAVISINIGDIDSGEITFMLDDKYDIETRSGIHCSPLAHETLGTLIQGTVRFSLGYFNTKEEIDKTIEALKEIEREINF</sequence>
<dbReference type="Pfam" id="PF00266">
    <property type="entry name" value="Aminotran_5"/>
    <property type="match status" value="1"/>
</dbReference>
<proteinExistence type="inferred from homology"/>
<evidence type="ECO:0000256" key="6">
    <source>
        <dbReference type="ARBA" id="ARBA00050776"/>
    </source>
</evidence>
<dbReference type="SUPFAM" id="SSF53383">
    <property type="entry name" value="PLP-dependent transferases"/>
    <property type="match status" value="1"/>
</dbReference>
<evidence type="ECO:0000313" key="9">
    <source>
        <dbReference type="Proteomes" id="UP000049127"/>
    </source>
</evidence>
<dbReference type="InterPro" id="IPR010969">
    <property type="entry name" value="Cys_dSase-rel_unknwn_funct"/>
</dbReference>
<dbReference type="AlphaFoldDB" id="A0A0C7QPL4"/>
<evidence type="ECO:0000256" key="2">
    <source>
        <dbReference type="ARBA" id="ARBA00010447"/>
    </source>
</evidence>
<accession>A0A0C7QPL4</accession>